<evidence type="ECO:0000313" key="2">
    <source>
        <dbReference type="Proteomes" id="UP000320011"/>
    </source>
</evidence>
<gene>
    <name evidence="1" type="ORF">FNH05_21875</name>
</gene>
<dbReference type="RefSeq" id="WP_144590580.1">
    <property type="nucleotide sequence ID" value="NZ_VJWX01000236.1"/>
</dbReference>
<dbReference type="InterPro" id="IPR011989">
    <property type="entry name" value="ARM-like"/>
</dbReference>
<protein>
    <recommendedName>
        <fullName evidence="3">Leucine rich repeat variant</fullName>
    </recommendedName>
</protein>
<evidence type="ECO:0000313" key="1">
    <source>
        <dbReference type="EMBL" id="TVT44035.1"/>
    </source>
</evidence>
<name>A0A558C5H1_9PSEU</name>
<dbReference type="Gene3D" id="1.25.10.10">
    <property type="entry name" value="Leucine-rich Repeat Variant"/>
    <property type="match status" value="3"/>
</dbReference>
<organism evidence="1 2">
    <name type="scientific">Amycolatopsis rhizosphaerae</name>
    <dbReference type="NCBI Taxonomy" id="2053003"/>
    <lineage>
        <taxon>Bacteria</taxon>
        <taxon>Bacillati</taxon>
        <taxon>Actinomycetota</taxon>
        <taxon>Actinomycetes</taxon>
        <taxon>Pseudonocardiales</taxon>
        <taxon>Pseudonocardiaceae</taxon>
        <taxon>Amycolatopsis</taxon>
    </lineage>
</organism>
<dbReference type="Proteomes" id="UP000320011">
    <property type="component" value="Unassembled WGS sequence"/>
</dbReference>
<accession>A0A558C5H1</accession>
<proteinExistence type="predicted"/>
<keyword evidence="2" id="KW-1185">Reference proteome</keyword>
<dbReference type="EMBL" id="VJWX01000236">
    <property type="protein sequence ID" value="TVT44035.1"/>
    <property type="molecule type" value="Genomic_DNA"/>
</dbReference>
<dbReference type="AlphaFoldDB" id="A0A558C5H1"/>
<comment type="caution">
    <text evidence="1">The sequence shown here is derived from an EMBL/GenBank/DDBJ whole genome shotgun (WGS) entry which is preliminary data.</text>
</comment>
<reference evidence="1 2" key="2">
    <citation type="submission" date="2019-08" db="EMBL/GenBank/DDBJ databases">
        <title>Amycolatopsis acidicola sp. nov., isolated from peat swamp forest soil.</title>
        <authorList>
            <person name="Srisuk N."/>
        </authorList>
    </citation>
    <scope>NUCLEOTIDE SEQUENCE [LARGE SCALE GENOMIC DNA]</scope>
    <source>
        <strain evidence="1 2">TBRC 6029</strain>
    </source>
</reference>
<sequence>MNHVLCGIAANPALPPELVDRLIGIADEEMATALAGREDLSVTQAVTLATRRPETVVRLVVAGLLTTDVVDPATQPRAALALLDKGTGNPAWALRLAADPVVEHRQRLAGCPGLAADVVDVLAADPDPRVVAELALWTTSAVVAARLAEHPHAEVRSAAALNEATPPAVLAALLTGEGLPAATRCLVCDRHEIPFVHDPHCPRTDCDLRPGAACHGSHESTVTEMHHRALRNPASPAAAVIAFADHPSMLLRQQLAARPDLPPEIHRRLAEDPVPGVRGELAENPGIDDALIHALAHDQGHDVQRRLAHNPNVPLDVLDDLARTTRIGPTLLPRIAAASPVEVQELATSPNPVIRMLLAQRRDLPASVREALAADPDAKVAKSIAPHPGLPEAHLRTMIDRHGVKVLTAVARNPDASPALLQDLVRHEPAARKAFRAIAQHSNATASALLACLSDQRARPHAAGHPALPPSAIAELITDDDWQTVEAAAANPFLPLAAITPLIPGTVP</sequence>
<reference evidence="1 2" key="1">
    <citation type="submission" date="2019-07" db="EMBL/GenBank/DDBJ databases">
        <authorList>
            <person name="Duangmal K."/>
            <person name="Teo W.F.A."/>
        </authorList>
    </citation>
    <scope>NUCLEOTIDE SEQUENCE [LARGE SCALE GENOMIC DNA]</scope>
    <source>
        <strain evidence="1 2">TBRC 6029</strain>
    </source>
</reference>
<dbReference type="OrthoDB" id="3666466at2"/>
<evidence type="ECO:0008006" key="3">
    <source>
        <dbReference type="Google" id="ProtNLM"/>
    </source>
</evidence>